<name>A0A2P8DVU4_9ACTN</name>
<feature type="transmembrane region" description="Helical" evidence="8">
    <location>
        <begin position="419"/>
        <end position="438"/>
    </location>
</feature>
<keyword evidence="10" id="KW-1185">Reference proteome</keyword>
<dbReference type="GO" id="GO:0016758">
    <property type="term" value="F:hexosyltransferase activity"/>
    <property type="evidence" value="ECO:0007669"/>
    <property type="project" value="InterPro"/>
</dbReference>
<dbReference type="PIRSF" id="PIRSF010361">
    <property type="entry name" value="UCP010361"/>
    <property type="match status" value="1"/>
</dbReference>
<dbReference type="Pfam" id="PF09594">
    <property type="entry name" value="GT87"/>
    <property type="match status" value="1"/>
</dbReference>
<proteinExistence type="inferred from homology"/>
<dbReference type="EMBL" id="PYGE01000014">
    <property type="protein sequence ID" value="PSL01340.1"/>
    <property type="molecule type" value="Genomic_DNA"/>
</dbReference>
<keyword evidence="6 8" id="KW-0472">Membrane</keyword>
<evidence type="ECO:0000313" key="9">
    <source>
        <dbReference type="EMBL" id="PSL01340.1"/>
    </source>
</evidence>
<feature type="transmembrane region" description="Helical" evidence="8">
    <location>
        <begin position="41"/>
        <end position="60"/>
    </location>
</feature>
<keyword evidence="4 8" id="KW-0812">Transmembrane</keyword>
<organism evidence="9 10">
    <name type="scientific">Haloactinopolyspora alba</name>
    <dbReference type="NCBI Taxonomy" id="648780"/>
    <lineage>
        <taxon>Bacteria</taxon>
        <taxon>Bacillati</taxon>
        <taxon>Actinomycetota</taxon>
        <taxon>Actinomycetes</taxon>
        <taxon>Jiangellales</taxon>
        <taxon>Jiangellaceae</taxon>
        <taxon>Haloactinopolyspora</taxon>
    </lineage>
</organism>
<protein>
    <submittedName>
        <fullName evidence="9">Putative membrane protein</fullName>
    </submittedName>
</protein>
<feature type="transmembrane region" description="Helical" evidence="8">
    <location>
        <begin position="258"/>
        <end position="280"/>
    </location>
</feature>
<comment type="caution">
    <text evidence="9">The sequence shown here is derived from an EMBL/GenBank/DDBJ whole genome shotgun (WGS) entry which is preliminary data.</text>
</comment>
<reference evidence="9 10" key="1">
    <citation type="submission" date="2018-03" db="EMBL/GenBank/DDBJ databases">
        <title>Genomic Encyclopedia of Archaeal and Bacterial Type Strains, Phase II (KMG-II): from individual species to whole genera.</title>
        <authorList>
            <person name="Goeker M."/>
        </authorList>
    </citation>
    <scope>NUCLEOTIDE SEQUENCE [LARGE SCALE GENOMIC DNA]</scope>
    <source>
        <strain evidence="9 10">DSM 45211</strain>
    </source>
</reference>
<dbReference type="InterPro" id="IPR018584">
    <property type="entry name" value="GT87"/>
</dbReference>
<evidence type="ECO:0000313" key="10">
    <source>
        <dbReference type="Proteomes" id="UP000243528"/>
    </source>
</evidence>
<evidence type="ECO:0000256" key="2">
    <source>
        <dbReference type="ARBA" id="ARBA00022475"/>
    </source>
</evidence>
<comment type="similarity">
    <text evidence="7">Belongs to the glycosyltransferase 87 family.</text>
</comment>
<feature type="transmembrane region" description="Helical" evidence="8">
    <location>
        <begin position="150"/>
        <end position="168"/>
    </location>
</feature>
<feature type="transmembrane region" description="Helical" evidence="8">
    <location>
        <begin position="345"/>
        <end position="363"/>
    </location>
</feature>
<evidence type="ECO:0000256" key="5">
    <source>
        <dbReference type="ARBA" id="ARBA00022989"/>
    </source>
</evidence>
<feature type="transmembrane region" description="Helical" evidence="8">
    <location>
        <begin position="320"/>
        <end position="338"/>
    </location>
</feature>
<keyword evidence="2" id="KW-1003">Cell membrane</keyword>
<sequence>MAPMTDPIATPSRDDPTVAAASEWIGGPVGRRAAPARRWWTPLRIALAVASVTVALGFVADQPCRSDGWADRSDRSMWTSLCYSDVAFLYRERGFADDQLAYREASLEYPVLTGAVMQATAYGVDALGAVSDVAAEAGRAEAAVAESRRFFDLTAALMALCALVVVVATSRTVPRRPWDGMLFAASPLLLLSATINWDLLAVALAALAILAWTRERPVAAGVLIGLGAAVKLYPVLLLGPILLVALRDPERRAALRDTVLTFASAIVAWGAVNLPVVLWAPDGWRMFFEFNAERSADFGSTWYAADLLWPGVLPDEIDPLVLGGGVFALVLIVALALASPEPPRLAQLAFLAVAAFLLVNKVWSPQYSLWLLPLAALARPRVRDLAIWQVVEVAYVVGVWWYLAGLFDPENVLVSGQSYAWLIVLRVAALLWLVGVVVRDVLRPGRDPVRPFTTPSRPGERTAVAT</sequence>
<dbReference type="Proteomes" id="UP000243528">
    <property type="component" value="Unassembled WGS sequence"/>
</dbReference>
<evidence type="ECO:0000256" key="4">
    <source>
        <dbReference type="ARBA" id="ARBA00022692"/>
    </source>
</evidence>
<comment type="subcellular location">
    <subcellularLocation>
        <location evidence="1">Cell membrane</location>
        <topology evidence="1">Multi-pass membrane protein</topology>
    </subcellularLocation>
</comment>
<dbReference type="AlphaFoldDB" id="A0A2P8DVU4"/>
<evidence type="ECO:0000256" key="8">
    <source>
        <dbReference type="SAM" id="Phobius"/>
    </source>
</evidence>
<evidence type="ECO:0000256" key="6">
    <source>
        <dbReference type="ARBA" id="ARBA00023136"/>
    </source>
</evidence>
<evidence type="ECO:0000256" key="7">
    <source>
        <dbReference type="ARBA" id="ARBA00024033"/>
    </source>
</evidence>
<evidence type="ECO:0000256" key="1">
    <source>
        <dbReference type="ARBA" id="ARBA00004651"/>
    </source>
</evidence>
<dbReference type="GO" id="GO:0005886">
    <property type="term" value="C:plasma membrane"/>
    <property type="evidence" value="ECO:0007669"/>
    <property type="project" value="UniProtKB-SubCell"/>
</dbReference>
<dbReference type="OrthoDB" id="3348156at2"/>
<accession>A0A2P8DVU4</accession>
<feature type="transmembrane region" description="Helical" evidence="8">
    <location>
        <begin position="386"/>
        <end position="407"/>
    </location>
</feature>
<evidence type="ECO:0000256" key="3">
    <source>
        <dbReference type="ARBA" id="ARBA00022679"/>
    </source>
</evidence>
<gene>
    <name evidence="9" type="ORF">CLV30_11470</name>
</gene>
<feature type="transmembrane region" description="Helical" evidence="8">
    <location>
        <begin position="218"/>
        <end position="246"/>
    </location>
</feature>
<keyword evidence="3" id="KW-0808">Transferase</keyword>
<keyword evidence="5 8" id="KW-1133">Transmembrane helix</keyword>
<dbReference type="InterPro" id="IPR016570">
    <property type="entry name" value="UCP010361"/>
</dbReference>
<feature type="transmembrane region" description="Helical" evidence="8">
    <location>
        <begin position="188"/>
        <end position="212"/>
    </location>
</feature>